<reference evidence="1" key="1">
    <citation type="submission" date="2023-04" db="EMBL/GenBank/DDBJ databases">
        <title>A chromosome-level genome assembly of the parasitoid wasp Eretmocerus hayati.</title>
        <authorList>
            <person name="Zhong Y."/>
            <person name="Liu S."/>
            <person name="Liu Y."/>
        </authorList>
    </citation>
    <scope>NUCLEOTIDE SEQUENCE</scope>
    <source>
        <strain evidence="1">ZJU_SS_LIU_2023</strain>
    </source>
</reference>
<keyword evidence="2" id="KW-1185">Reference proteome</keyword>
<protein>
    <submittedName>
        <fullName evidence="1">Uncharacterized protein</fullName>
    </submittedName>
</protein>
<proteinExistence type="predicted"/>
<sequence length="371" mass="41977">MLKNCLYNGDCSESWTLRLRAGETFDFHENCEPTQICCLANPKYSLTPDLVLILKEFINGNELNSSEMHSPKPKSESNKNIRWNTPRVILPSDCSTELVNTRIVDGSQTEIGEFPWVALLEYESGSELKLICGGTLISNWHVLTAAHCIDEQVLKRYEYTLRSVRLGEWDTWSDPDCIKKYEPFSRSPELKCAPKFLSVPIDRIYPHPLFNINSPPKYHDIALLQLKRPIEPNKYVRPICLPTNDKISPWATVIGWGRTKTSARSNKLLKVDLPLADRRKCESIYKESNVTIISSQLCFGGESSGDSCNGDSGNPLLQTDYTDANQPRVQIVGIVSVGSRNCGTRGFAGIYTKVYDYVPWIYKQFQSGNYS</sequence>
<dbReference type="Proteomes" id="UP001239111">
    <property type="component" value="Chromosome 2"/>
</dbReference>
<organism evidence="1 2">
    <name type="scientific">Eretmocerus hayati</name>
    <dbReference type="NCBI Taxonomy" id="131215"/>
    <lineage>
        <taxon>Eukaryota</taxon>
        <taxon>Metazoa</taxon>
        <taxon>Ecdysozoa</taxon>
        <taxon>Arthropoda</taxon>
        <taxon>Hexapoda</taxon>
        <taxon>Insecta</taxon>
        <taxon>Pterygota</taxon>
        <taxon>Neoptera</taxon>
        <taxon>Endopterygota</taxon>
        <taxon>Hymenoptera</taxon>
        <taxon>Apocrita</taxon>
        <taxon>Proctotrupomorpha</taxon>
        <taxon>Chalcidoidea</taxon>
        <taxon>Aphelinidae</taxon>
        <taxon>Aphelininae</taxon>
        <taxon>Eretmocerus</taxon>
    </lineage>
</organism>
<evidence type="ECO:0000313" key="1">
    <source>
        <dbReference type="EMBL" id="KAJ8676185.1"/>
    </source>
</evidence>
<comment type="caution">
    <text evidence="1">The sequence shown here is derived from an EMBL/GenBank/DDBJ whole genome shotgun (WGS) entry which is preliminary data.</text>
</comment>
<dbReference type="EMBL" id="CM056742">
    <property type="protein sequence ID" value="KAJ8676185.1"/>
    <property type="molecule type" value="Genomic_DNA"/>
</dbReference>
<name>A0ACC2P331_9HYME</name>
<accession>A0ACC2P331</accession>
<gene>
    <name evidence="1" type="ORF">QAD02_011971</name>
</gene>
<evidence type="ECO:0000313" key="2">
    <source>
        <dbReference type="Proteomes" id="UP001239111"/>
    </source>
</evidence>